<keyword evidence="2" id="KW-0472">Membrane</keyword>
<feature type="compositionally biased region" description="Low complexity" evidence="1">
    <location>
        <begin position="77"/>
        <end position="102"/>
    </location>
</feature>
<dbReference type="Pfam" id="PF12089">
    <property type="entry name" value="DUF3566"/>
    <property type="match status" value="1"/>
</dbReference>
<reference evidence="4 5" key="1">
    <citation type="submission" date="2022-10" db="EMBL/GenBank/DDBJ databases">
        <title>The complete genomes of actinobacterial strains from the NBC collection.</title>
        <authorList>
            <person name="Joergensen T.S."/>
            <person name="Alvarez Arevalo M."/>
            <person name="Sterndorff E.B."/>
            <person name="Faurdal D."/>
            <person name="Vuksanovic O."/>
            <person name="Mourched A.-S."/>
            <person name="Charusanti P."/>
            <person name="Shaw S."/>
            <person name="Blin K."/>
            <person name="Weber T."/>
        </authorList>
    </citation>
    <scope>NUCLEOTIDE SEQUENCE [LARGE SCALE GENOMIC DNA]</scope>
    <source>
        <strain evidence="4 5">NBC_00396</strain>
    </source>
</reference>
<evidence type="ECO:0000313" key="4">
    <source>
        <dbReference type="EMBL" id="WUI81600.1"/>
    </source>
</evidence>
<proteinExistence type="predicted"/>
<feature type="compositionally biased region" description="Polar residues" evidence="1">
    <location>
        <begin position="1"/>
        <end position="16"/>
    </location>
</feature>
<accession>A0ABZ1PD36</accession>
<dbReference type="EMBL" id="CP107941">
    <property type="protein sequence ID" value="WUI81600.1"/>
    <property type="molecule type" value="Genomic_DNA"/>
</dbReference>
<name>A0ABZ1PD36_9ACTN</name>
<feature type="region of interest" description="Disordered" evidence="1">
    <location>
        <begin position="1"/>
        <end position="154"/>
    </location>
</feature>
<protein>
    <submittedName>
        <fullName evidence="4">DUF3566 domain-containing protein</fullName>
    </submittedName>
</protein>
<feature type="domain" description="DUF3566" evidence="3">
    <location>
        <begin position="184"/>
        <end position="302"/>
    </location>
</feature>
<keyword evidence="2" id="KW-1133">Transmembrane helix</keyword>
<feature type="compositionally biased region" description="Polar residues" evidence="1">
    <location>
        <begin position="114"/>
        <end position="136"/>
    </location>
</feature>
<feature type="transmembrane region" description="Helical" evidence="2">
    <location>
        <begin position="202"/>
        <end position="225"/>
    </location>
</feature>
<evidence type="ECO:0000313" key="5">
    <source>
        <dbReference type="Proteomes" id="UP001346877"/>
    </source>
</evidence>
<gene>
    <name evidence="4" type="ORF">OG375_27480</name>
</gene>
<keyword evidence="5" id="KW-1185">Reference proteome</keyword>
<evidence type="ECO:0000256" key="1">
    <source>
        <dbReference type="SAM" id="MobiDB-lite"/>
    </source>
</evidence>
<sequence>MTETQAKSGNTGTSANPVDEEAAKGGTPATGRAAVGRATVPADAPAPKFTRAPGMTPPPEPAGEDAGAADKTEKTSGAEAPASAAATPSGAAAPPSARPATTQPINVRPGQAASAGSTGTQPRITPGMTQPQSDASRTAAAGRPASGGGLPPGIGNASAVGAARVGDAVRAARTSVSSAASRGPRRARLNLKRIDPWSVMKFAFAVSVVLFIVVVVATSVLYLALDAMGVFQSVNDSLSDLVNAGGGESTSGFQITAKGVILSSALIGLVNVVLFTALATLGAFVYNVCADLVGGIELTLAERD</sequence>
<evidence type="ECO:0000259" key="3">
    <source>
        <dbReference type="Pfam" id="PF12089"/>
    </source>
</evidence>
<keyword evidence="2" id="KW-0812">Transmembrane</keyword>
<dbReference type="Proteomes" id="UP001346877">
    <property type="component" value="Chromosome"/>
</dbReference>
<dbReference type="InterPro" id="IPR021949">
    <property type="entry name" value="DUF3566_TM"/>
</dbReference>
<dbReference type="RefSeq" id="WP_328368734.1">
    <property type="nucleotide sequence ID" value="NZ_CP107936.1"/>
</dbReference>
<feature type="transmembrane region" description="Helical" evidence="2">
    <location>
        <begin position="260"/>
        <end position="286"/>
    </location>
</feature>
<evidence type="ECO:0000256" key="2">
    <source>
        <dbReference type="SAM" id="Phobius"/>
    </source>
</evidence>
<organism evidence="4 5">
    <name type="scientific">Micromonospora zamorensis</name>
    <dbReference type="NCBI Taxonomy" id="709883"/>
    <lineage>
        <taxon>Bacteria</taxon>
        <taxon>Bacillati</taxon>
        <taxon>Actinomycetota</taxon>
        <taxon>Actinomycetes</taxon>
        <taxon>Micromonosporales</taxon>
        <taxon>Micromonosporaceae</taxon>
        <taxon>Micromonospora</taxon>
    </lineage>
</organism>